<dbReference type="GO" id="GO:0004197">
    <property type="term" value="F:cysteine-type endopeptidase activity"/>
    <property type="evidence" value="ECO:0007669"/>
    <property type="project" value="InterPro"/>
</dbReference>
<dbReference type="Pfam" id="PF00656">
    <property type="entry name" value="Peptidase_C14"/>
    <property type="match status" value="1"/>
</dbReference>
<dbReference type="Proteomes" id="UP000321224">
    <property type="component" value="Unassembled WGS sequence"/>
</dbReference>
<evidence type="ECO:0000313" key="6">
    <source>
        <dbReference type="Proteomes" id="UP000321224"/>
    </source>
</evidence>
<evidence type="ECO:0000313" key="5">
    <source>
        <dbReference type="Proteomes" id="UP000198717"/>
    </source>
</evidence>
<gene>
    <name evidence="3" type="ORF">MVI01_20840</name>
    <name evidence="4" type="ORF">SAMN04488504_115141</name>
</gene>
<evidence type="ECO:0000256" key="1">
    <source>
        <dbReference type="SAM" id="SignalP"/>
    </source>
</evidence>
<dbReference type="RefSeq" id="WP_090493891.1">
    <property type="nucleotide sequence ID" value="NZ_BJVY01000009.1"/>
</dbReference>
<organism evidence="3 6">
    <name type="scientific">Myxococcus virescens</name>
    <dbReference type="NCBI Taxonomy" id="83456"/>
    <lineage>
        <taxon>Bacteria</taxon>
        <taxon>Pseudomonadati</taxon>
        <taxon>Myxococcota</taxon>
        <taxon>Myxococcia</taxon>
        <taxon>Myxococcales</taxon>
        <taxon>Cystobacterineae</taxon>
        <taxon>Myxococcaceae</taxon>
        <taxon>Myxococcus</taxon>
    </lineage>
</organism>
<dbReference type="AlphaFoldDB" id="A0A511H9V7"/>
<evidence type="ECO:0000313" key="4">
    <source>
        <dbReference type="EMBL" id="SDE95313.1"/>
    </source>
</evidence>
<dbReference type="Gene3D" id="3.40.50.1460">
    <property type="match status" value="1"/>
</dbReference>
<dbReference type="SUPFAM" id="SSF52129">
    <property type="entry name" value="Caspase-like"/>
    <property type="match status" value="1"/>
</dbReference>
<feature type="chain" id="PRO_5022866596" evidence="1">
    <location>
        <begin position="21"/>
        <end position="510"/>
    </location>
</feature>
<reference evidence="4 5" key="1">
    <citation type="submission" date="2016-10" db="EMBL/GenBank/DDBJ databases">
        <authorList>
            <person name="Varghese N."/>
            <person name="Submissions S."/>
        </authorList>
    </citation>
    <scope>NUCLEOTIDE SEQUENCE [LARGE SCALE GENOMIC DNA]</scope>
    <source>
        <strain evidence="4 5">DSM 2260</strain>
    </source>
</reference>
<evidence type="ECO:0000259" key="2">
    <source>
        <dbReference type="Pfam" id="PF00656"/>
    </source>
</evidence>
<keyword evidence="5" id="KW-1185">Reference proteome</keyword>
<dbReference type="Proteomes" id="UP000198717">
    <property type="component" value="Unassembled WGS sequence"/>
</dbReference>
<dbReference type="GO" id="GO:0006508">
    <property type="term" value="P:proteolysis"/>
    <property type="evidence" value="ECO:0007669"/>
    <property type="project" value="InterPro"/>
</dbReference>
<dbReference type="InterPro" id="IPR011600">
    <property type="entry name" value="Pept_C14_caspase"/>
</dbReference>
<dbReference type="EMBL" id="FNAJ01000015">
    <property type="protein sequence ID" value="SDE95313.1"/>
    <property type="molecule type" value="Genomic_DNA"/>
</dbReference>
<sequence length="510" mass="53739">MTLALLLAAMVAAQPAAAVADGSPRRFALAVGNNRGSSADAVLRYAERDARTLMDVLYEVGGVRREDAVLVLGHDADTVRQAVSRFERHLQAQARKGDQLFVYVSSHADAGELHLSGTNLPLHELVRFIERAPVSVALLVVDSCQSGEAVRLKGLKPIPGVLVSVERPELAGRVIITASAADEAAQESDALGGSVFTHHLVAALRGAADVSGDGRVTLAEAYTYSYARTVESSLMSRAGAQHPSFHFDLQGKGDLVLSSPAQATSLLTLAIDEPGDWTVFTLAGEPFLGNLRKGAGTATLALPAGGYIVTTRGEHTAMTARVQVPDAGRAQLTRAQLRPQRLEVNSLKGEQASTLRMHVGPSVGRPLVPSFGAMMGGTAALQYTWAEAWANVMTAGVDVRHGRHPSGNLRQNDHTLRLGVGHDARVWRSLRLHGAVEVGATLSQQWQPSNGEKALALQPMVGAVGGAWLPVHGPFGVSLLVNTGHTWVREEAGTASALSLGGSLGISFAR</sequence>
<name>A0A511H9V7_9BACT</name>
<accession>A0A511H9V7</accession>
<protein>
    <submittedName>
        <fullName evidence="4">Caspase domain-containing protein</fullName>
    </submittedName>
</protein>
<feature type="domain" description="Peptidase C14 caspase" evidence="2">
    <location>
        <begin position="25"/>
        <end position="247"/>
    </location>
</feature>
<proteinExistence type="predicted"/>
<evidence type="ECO:0000313" key="3">
    <source>
        <dbReference type="EMBL" id="GEL70300.1"/>
    </source>
</evidence>
<feature type="signal peptide" evidence="1">
    <location>
        <begin position="1"/>
        <end position="20"/>
    </location>
</feature>
<keyword evidence="1" id="KW-0732">Signal</keyword>
<dbReference type="EMBL" id="BJVY01000009">
    <property type="protein sequence ID" value="GEL70300.1"/>
    <property type="molecule type" value="Genomic_DNA"/>
</dbReference>
<comment type="caution">
    <text evidence="3">The sequence shown here is derived from an EMBL/GenBank/DDBJ whole genome shotgun (WGS) entry which is preliminary data.</text>
</comment>
<reference evidence="3 6" key="2">
    <citation type="submission" date="2019-07" db="EMBL/GenBank/DDBJ databases">
        <title>Whole genome shotgun sequence of Myxococcus virescens NBRC 100334.</title>
        <authorList>
            <person name="Hosoyama A."/>
            <person name="Uohara A."/>
            <person name="Ohji S."/>
            <person name="Ichikawa N."/>
        </authorList>
    </citation>
    <scope>NUCLEOTIDE SEQUENCE [LARGE SCALE GENOMIC DNA]</scope>
    <source>
        <strain evidence="3 6">NBRC 100334</strain>
    </source>
</reference>
<dbReference type="InterPro" id="IPR029030">
    <property type="entry name" value="Caspase-like_dom_sf"/>
</dbReference>